<sequence>MTLGDFSDASDSWQDGSYDVVAHEDVTGVGTQLRQCVEAPKTAGLDKYDSSVQTLRLNLGHKYESLKFKVALENNSAVDRTLNVRVTDGSKQFGNITTVSFDEEASVEVPVKDRNAVFLQFYATTSDDSSCSSGDSSIPVIYDIELD</sequence>
<dbReference type="EMBL" id="BMDC01000004">
    <property type="protein sequence ID" value="GGH66129.1"/>
    <property type="molecule type" value="Genomic_DNA"/>
</dbReference>
<evidence type="ECO:0000313" key="1">
    <source>
        <dbReference type="EMBL" id="GGH66129.1"/>
    </source>
</evidence>
<organism evidence="1 2">
    <name type="scientific">Rothia aerolata</name>
    <dbReference type="NCBI Taxonomy" id="1812262"/>
    <lineage>
        <taxon>Bacteria</taxon>
        <taxon>Bacillati</taxon>
        <taxon>Actinomycetota</taxon>
        <taxon>Actinomycetes</taxon>
        <taxon>Micrococcales</taxon>
        <taxon>Micrococcaceae</taxon>
        <taxon>Rothia</taxon>
    </lineage>
</organism>
<keyword evidence="2" id="KW-1185">Reference proteome</keyword>
<accession>A0A917IXX1</accession>
<comment type="caution">
    <text evidence="1">The sequence shown here is derived from an EMBL/GenBank/DDBJ whole genome shotgun (WGS) entry which is preliminary data.</text>
</comment>
<reference evidence="1 2" key="1">
    <citation type="journal article" date="2014" name="Int. J. Syst. Evol. Microbiol.">
        <title>Complete genome sequence of Corynebacterium casei LMG S-19264T (=DSM 44701T), isolated from a smear-ripened cheese.</title>
        <authorList>
            <consortium name="US DOE Joint Genome Institute (JGI-PGF)"/>
            <person name="Walter F."/>
            <person name="Albersmeier A."/>
            <person name="Kalinowski J."/>
            <person name="Ruckert C."/>
        </authorList>
    </citation>
    <scope>NUCLEOTIDE SEQUENCE [LARGE SCALE GENOMIC DNA]</scope>
    <source>
        <strain evidence="1 2">CCM 8669</strain>
    </source>
</reference>
<evidence type="ECO:0000313" key="2">
    <source>
        <dbReference type="Proteomes" id="UP000600171"/>
    </source>
</evidence>
<dbReference type="Proteomes" id="UP000600171">
    <property type="component" value="Unassembled WGS sequence"/>
</dbReference>
<proteinExistence type="predicted"/>
<dbReference type="AlphaFoldDB" id="A0A917IXX1"/>
<name>A0A917IXX1_9MICC</name>
<gene>
    <name evidence="1" type="ORF">GCM10007359_20060</name>
</gene>
<protein>
    <submittedName>
        <fullName evidence="1">Uncharacterized protein</fullName>
    </submittedName>
</protein>